<gene>
    <name evidence="1" type="ORF">GGD55_004801</name>
</gene>
<reference evidence="1 2" key="1">
    <citation type="submission" date="2020-08" db="EMBL/GenBank/DDBJ databases">
        <title>Genomic Encyclopedia of Type Strains, Phase IV (KMG-V): Genome sequencing to study the core and pangenomes of soil and plant-associated prokaryotes.</title>
        <authorList>
            <person name="Whitman W."/>
        </authorList>
    </citation>
    <scope>NUCLEOTIDE SEQUENCE [LARGE SCALE GENOMIC DNA]</scope>
    <source>
        <strain evidence="1 2">SEMIA 4084</strain>
    </source>
</reference>
<proteinExistence type="predicted"/>
<dbReference type="AlphaFoldDB" id="A0A7W8UH36"/>
<sequence>MRGGLVYAAANTNFPRVLRALKPAWGSVRLSCRAITRLRFGSGLPKPDEA</sequence>
<protein>
    <submittedName>
        <fullName evidence="1">Uncharacterized protein</fullName>
    </submittedName>
</protein>
<evidence type="ECO:0000313" key="2">
    <source>
        <dbReference type="Proteomes" id="UP000585507"/>
    </source>
</evidence>
<accession>A0A7W8UH36</accession>
<name>A0A7W8UH36_9HYPH</name>
<comment type="caution">
    <text evidence="1">The sequence shown here is derived from an EMBL/GenBank/DDBJ whole genome shotgun (WGS) entry which is preliminary data.</text>
</comment>
<keyword evidence="2" id="KW-1185">Reference proteome</keyword>
<organism evidence="1 2">
    <name type="scientific">Rhizobium giardinii</name>
    <dbReference type="NCBI Taxonomy" id="56731"/>
    <lineage>
        <taxon>Bacteria</taxon>
        <taxon>Pseudomonadati</taxon>
        <taxon>Pseudomonadota</taxon>
        <taxon>Alphaproteobacteria</taxon>
        <taxon>Hyphomicrobiales</taxon>
        <taxon>Rhizobiaceae</taxon>
        <taxon>Rhizobium/Agrobacterium group</taxon>
        <taxon>Rhizobium</taxon>
    </lineage>
</organism>
<dbReference type="Proteomes" id="UP000585507">
    <property type="component" value="Unassembled WGS sequence"/>
</dbReference>
<dbReference type="EMBL" id="JACHBK010000012">
    <property type="protein sequence ID" value="MBB5538080.1"/>
    <property type="molecule type" value="Genomic_DNA"/>
</dbReference>
<evidence type="ECO:0000313" key="1">
    <source>
        <dbReference type="EMBL" id="MBB5538080.1"/>
    </source>
</evidence>